<dbReference type="CDD" id="cd16494">
    <property type="entry name" value="RING-CH-C4HC3_ZSWM2"/>
    <property type="match status" value="1"/>
</dbReference>
<keyword evidence="1" id="KW-0862">Zinc</keyword>
<organism evidence="4 5">
    <name type="scientific">Batrachochytrium salamandrivorans</name>
    <dbReference type="NCBI Taxonomy" id="1357716"/>
    <lineage>
        <taxon>Eukaryota</taxon>
        <taxon>Fungi</taxon>
        <taxon>Fungi incertae sedis</taxon>
        <taxon>Chytridiomycota</taxon>
        <taxon>Chytridiomycota incertae sedis</taxon>
        <taxon>Chytridiomycetes</taxon>
        <taxon>Rhizophydiales</taxon>
        <taxon>Rhizophydiales incertae sedis</taxon>
        <taxon>Batrachochytrium</taxon>
    </lineage>
</organism>
<dbReference type="PANTHER" id="PTHR21540">
    <property type="entry name" value="RING FINGER AND SWIM DOMAIN-CONTAINING PROTEIN 2"/>
    <property type="match status" value="1"/>
</dbReference>
<dbReference type="PANTHER" id="PTHR21540:SF0">
    <property type="entry name" value="PHD FAMILY PROTEIN"/>
    <property type="match status" value="1"/>
</dbReference>
<dbReference type="Gene3D" id="3.30.40.10">
    <property type="entry name" value="Zinc/RING finger domain, C3HC4 (zinc finger)"/>
    <property type="match status" value="1"/>
</dbReference>
<dbReference type="SUPFAM" id="SSF57850">
    <property type="entry name" value="RING/U-box"/>
    <property type="match status" value="1"/>
</dbReference>
<gene>
    <name evidence="4" type="ORF">BASA50_005993</name>
</gene>
<dbReference type="EMBL" id="JAFCIX010000312">
    <property type="protein sequence ID" value="KAH6595200.1"/>
    <property type="molecule type" value="Genomic_DNA"/>
</dbReference>
<keyword evidence="5" id="KW-1185">Reference proteome</keyword>
<accession>A0ABQ8FDZ7</accession>
<sequence>MVVTRGMKKTADLATTASLGTAPAVSLRRNPPSYTTTTTAAATTTTAVLLPETILPQSVETSTVPHGQTSVTTGSRKGKRSAGSISSSTVGKASSSVDDAAIASGSQVSTPVPSVSAKRAKNSSKGKAKAVKIASLSTDSLDTPSSHDALPMAELEPRKHKFVVKPSKATLDRIERARFQTLFLIRRTVEDPLSQSFDVLGTTGNVYTVNISHSLFVMMRVLRCLETDHRIFQKALTDGELKNLFENAPPPDTNIMASERICQAFQDKTKPNEPRAILRPFEANETCPICYSEMTQEELNTDKLDYCRSQCANRFHTECLQNWRQHCQRTHTNMTCVYCRSPWIELYDDPDRKRASLKNIFYSGAYINLDSC</sequence>
<dbReference type="Proteomes" id="UP001648503">
    <property type="component" value="Unassembled WGS sequence"/>
</dbReference>
<keyword evidence="1" id="KW-0863">Zinc-finger</keyword>
<feature type="compositionally biased region" description="Polar residues" evidence="2">
    <location>
        <begin position="57"/>
        <end position="75"/>
    </location>
</feature>
<name>A0ABQ8FDZ7_9FUNG</name>
<feature type="domain" description="RING-type" evidence="3">
    <location>
        <begin position="287"/>
        <end position="340"/>
    </location>
</feature>
<proteinExistence type="predicted"/>
<evidence type="ECO:0000259" key="3">
    <source>
        <dbReference type="PROSITE" id="PS50089"/>
    </source>
</evidence>
<keyword evidence="1" id="KW-0479">Metal-binding</keyword>
<evidence type="ECO:0000256" key="2">
    <source>
        <dbReference type="SAM" id="MobiDB-lite"/>
    </source>
</evidence>
<protein>
    <recommendedName>
        <fullName evidence="3">RING-type domain-containing protein</fullName>
    </recommendedName>
</protein>
<evidence type="ECO:0000256" key="1">
    <source>
        <dbReference type="PROSITE-ProRule" id="PRU00175"/>
    </source>
</evidence>
<evidence type="ECO:0000313" key="5">
    <source>
        <dbReference type="Proteomes" id="UP001648503"/>
    </source>
</evidence>
<dbReference type="PROSITE" id="PS50089">
    <property type="entry name" value="ZF_RING_2"/>
    <property type="match status" value="1"/>
</dbReference>
<dbReference type="InterPro" id="IPR001841">
    <property type="entry name" value="Znf_RING"/>
</dbReference>
<dbReference type="InterPro" id="IPR039903">
    <property type="entry name" value="Zswim2"/>
</dbReference>
<feature type="region of interest" description="Disordered" evidence="2">
    <location>
        <begin position="57"/>
        <end position="92"/>
    </location>
</feature>
<evidence type="ECO:0000313" key="4">
    <source>
        <dbReference type="EMBL" id="KAH6595200.1"/>
    </source>
</evidence>
<reference evidence="4 5" key="1">
    <citation type="submission" date="2021-02" db="EMBL/GenBank/DDBJ databases">
        <title>Variation within the Batrachochytrium salamandrivorans European outbreak.</title>
        <authorList>
            <person name="Kelly M."/>
            <person name="Pasmans F."/>
            <person name="Shea T.P."/>
            <person name="Munoz J.F."/>
            <person name="Carranza S."/>
            <person name="Cuomo C.A."/>
            <person name="Martel A."/>
        </authorList>
    </citation>
    <scope>NUCLEOTIDE SEQUENCE [LARGE SCALE GENOMIC DNA]</scope>
    <source>
        <strain evidence="4 5">AMFP18/2</strain>
    </source>
</reference>
<dbReference type="InterPro" id="IPR013083">
    <property type="entry name" value="Znf_RING/FYVE/PHD"/>
</dbReference>
<comment type="caution">
    <text evidence="4">The sequence shown here is derived from an EMBL/GenBank/DDBJ whole genome shotgun (WGS) entry which is preliminary data.</text>
</comment>
<feature type="region of interest" description="Disordered" evidence="2">
    <location>
        <begin position="104"/>
        <end position="123"/>
    </location>
</feature>